<evidence type="ECO:0000259" key="1">
    <source>
        <dbReference type="Pfam" id="PF17131"/>
    </source>
</evidence>
<dbReference type="AlphaFoldDB" id="A0A382AD65"/>
<dbReference type="Pfam" id="PF17131">
    <property type="entry name" value="LolA_like"/>
    <property type="match status" value="1"/>
</dbReference>
<organism evidence="2">
    <name type="scientific">marine metagenome</name>
    <dbReference type="NCBI Taxonomy" id="408172"/>
    <lineage>
        <taxon>unclassified sequences</taxon>
        <taxon>metagenomes</taxon>
        <taxon>ecological metagenomes</taxon>
    </lineage>
</organism>
<evidence type="ECO:0000313" key="2">
    <source>
        <dbReference type="EMBL" id="SVA99032.1"/>
    </source>
</evidence>
<name>A0A382AD65_9ZZZZ</name>
<sequence length="257" mass="30036">MIRIILSSILFSSILFTQPTGRSIMEKVDQIKSPLDSETQLKMTLISSRGGKKRSRSRVLKSIEKKYEDGVFKTKSLLVFSQPREVKGTAFLNWDRIDGKGDDQWLYLPALKKVKRIRATEKSRSFQGSDFSYEDLSVRELDSDKYELIGEESINGIKCYKVNAMPIETETQYSSRIVWVDQQNFLMKKVEFYDKKNNRFKVLDIPNHVKNGEYWTAIKMTMHNMKKAHSTELEVLKVNYDQGLKDNIFTESYLKRQ</sequence>
<dbReference type="InterPro" id="IPR033399">
    <property type="entry name" value="TP_0789-like"/>
</dbReference>
<accession>A0A382AD65</accession>
<dbReference type="EMBL" id="UINC01024755">
    <property type="protein sequence ID" value="SVA99032.1"/>
    <property type="molecule type" value="Genomic_DNA"/>
</dbReference>
<proteinExistence type="predicted"/>
<protein>
    <recommendedName>
        <fullName evidence="1">Uncharacterized protein TP-0789 domain-containing protein</fullName>
    </recommendedName>
</protein>
<dbReference type="Gene3D" id="2.50.20.10">
    <property type="entry name" value="Lipoprotein localisation LolA/LolB/LppX"/>
    <property type="match status" value="1"/>
</dbReference>
<dbReference type="CDD" id="cd16329">
    <property type="entry name" value="LolA_like"/>
    <property type="match status" value="1"/>
</dbReference>
<reference evidence="2" key="1">
    <citation type="submission" date="2018-05" db="EMBL/GenBank/DDBJ databases">
        <authorList>
            <person name="Lanie J.A."/>
            <person name="Ng W.-L."/>
            <person name="Kazmierczak K.M."/>
            <person name="Andrzejewski T.M."/>
            <person name="Davidsen T.M."/>
            <person name="Wayne K.J."/>
            <person name="Tettelin H."/>
            <person name="Glass J.I."/>
            <person name="Rusch D."/>
            <person name="Podicherti R."/>
            <person name="Tsui H.-C.T."/>
            <person name="Winkler M.E."/>
        </authorList>
    </citation>
    <scope>NUCLEOTIDE SEQUENCE</scope>
</reference>
<feature type="domain" description="Uncharacterized protein TP-0789" evidence="1">
    <location>
        <begin position="74"/>
        <end position="256"/>
    </location>
</feature>
<gene>
    <name evidence="2" type="ORF">METZ01_LOCUS151886</name>
</gene>